<evidence type="ECO:0000313" key="3">
    <source>
        <dbReference type="EMBL" id="KAF5566330.1"/>
    </source>
</evidence>
<evidence type="ECO:0000313" key="4">
    <source>
        <dbReference type="Proteomes" id="UP000574317"/>
    </source>
</evidence>
<reference evidence="3 4" key="1">
    <citation type="submission" date="2020-05" db="EMBL/GenBank/DDBJ databases">
        <title>Identification and distribution of gene clusters putatively required for synthesis of sphingolipid metabolism inhibitors in phylogenetically diverse species of the filamentous fungus Fusarium.</title>
        <authorList>
            <person name="Kim H.-S."/>
            <person name="Busman M."/>
            <person name="Brown D.W."/>
            <person name="Divon H."/>
            <person name="Uhlig S."/>
            <person name="Proctor R.H."/>
        </authorList>
    </citation>
    <scope>NUCLEOTIDE SEQUENCE [LARGE SCALE GENOMIC DNA]</scope>
    <source>
        <strain evidence="3 4">NRRL 25196</strain>
    </source>
</reference>
<dbReference type="Proteomes" id="UP000574317">
    <property type="component" value="Unassembled WGS sequence"/>
</dbReference>
<feature type="compositionally biased region" description="Low complexity" evidence="1">
    <location>
        <begin position="70"/>
        <end position="81"/>
    </location>
</feature>
<sequence>MVWGPPSNENASFKDKFALKFKTLIEKGFRKKKRSEAIQPLQDPINNHRIHFSQSQRQSHRRVAIQAFLSSQSTQSQSSKQPAPQVLQRSPHHTSIPLATDSSHQETITGVKALPQSRNMIFYDLPVCSTTCSAEEFQNRFQYVTNELRKAVAEHNELRMCGRHIIYSCHMIGDSRGTALPSILIECRKRDLKMLRELFNKHAATLCCRKDSTWPTLLHHDLPSSKPSFQLVYLSHAYQPIIQHAANTPGAANNSSSDTLCGALVQYEGRMATIGLTFIVDGISHMMTVDHLFNNSLGDENSLFTNDDEPIHRSSSTRESTNAHQDNSVIPQNPHPDQEKQNLDFGHSSTHDNGDEESLNAWYTTDHPRSRLAECLVGQPVPFPHTLDPPAPYLDWAFVDLNSSSANFQLPNIITVDSMSSPVLLRQVSKQPLSHTISVYMISGINGTRKGCLFSGLSELGSLQDRSPCRAWKMILDSGQGLEPGECGSIVVDQTTFDIYGHVIGSNTIGDVFVVPLSDTIEQIRVAFNATNVTLPSQNLLLPLSEDTVTTQARLSLNKLHSAAEHTNIPSDSAKSCLGSSPLAQIWKRPEDPRSHDGQFHRFQTPFRSDQEGTSLLQTLNEAGAGVLDDEVEIPNLLFCHPYTRFTERSIDRIQDFCCGASFALDKFISHPLSPGPYSSSDTRAVDSSIEIPYFAVVTDVGWCQDTRSYTSQDKPVASSLRLNEMLKELRFHIGTGPGPALIKQLRRIYIHNPDGASIMALIRTMSCRQVAILRPMIMSYVTTKLNPCIQISEIKWWGSCQHHLRFQLPFFTLISEGYSDPRTMSKTGEPFRTRLSLSFLTESQSGTLFCQDSQASLCESVISFGMAVHSIDYWDVYCFEDGDTSTSIFGFDFEDDESGSESDLQTPEEMLRHSPRTFFLHTMTLSLDRVLDQYTVILEVFQDFIKRQARYLSVSLFSVKFMIRGQVLTISQKSAKQPNEFADNRRQLKGALRQVLNSMTVLTRNVQEFLSNDPRKELEDVPNGGDFPDGSKPDDMETLLRRIKSLYGRLHDVQLAYQQLQAKLTSISREQEELAGIRRDKRNQEFVVAAFVFAILNLIAQIYAGRPSNRN</sequence>
<evidence type="ECO:0000256" key="2">
    <source>
        <dbReference type="SAM" id="Phobius"/>
    </source>
</evidence>
<proteinExistence type="predicted"/>
<feature type="compositionally biased region" description="Polar residues" evidence="1">
    <location>
        <begin position="313"/>
        <end position="331"/>
    </location>
</feature>
<accession>A0A8H5K670</accession>
<keyword evidence="4" id="KW-1185">Reference proteome</keyword>
<gene>
    <name evidence="3" type="ORF">FNAPI_1190</name>
</gene>
<dbReference type="EMBL" id="JAAOAO010000043">
    <property type="protein sequence ID" value="KAF5566330.1"/>
    <property type="molecule type" value="Genomic_DNA"/>
</dbReference>
<feature type="region of interest" description="Disordered" evidence="1">
    <location>
        <begin position="304"/>
        <end position="360"/>
    </location>
</feature>
<keyword evidence="2" id="KW-0812">Transmembrane</keyword>
<feature type="region of interest" description="Disordered" evidence="1">
    <location>
        <begin position="70"/>
        <end position="104"/>
    </location>
</feature>
<comment type="caution">
    <text evidence="3">The sequence shown here is derived from an EMBL/GenBank/DDBJ whole genome shotgun (WGS) entry which is preliminary data.</text>
</comment>
<keyword evidence="2" id="KW-1133">Transmembrane helix</keyword>
<evidence type="ECO:0000256" key="1">
    <source>
        <dbReference type="SAM" id="MobiDB-lite"/>
    </source>
</evidence>
<dbReference type="AlphaFoldDB" id="A0A8H5K670"/>
<protein>
    <submittedName>
        <fullName evidence="3">RNA-binding protein</fullName>
    </submittedName>
</protein>
<keyword evidence="2" id="KW-0472">Membrane</keyword>
<feature type="region of interest" description="Disordered" evidence="1">
    <location>
        <begin position="1016"/>
        <end position="1035"/>
    </location>
</feature>
<organism evidence="3 4">
    <name type="scientific">Fusarium napiforme</name>
    <dbReference type="NCBI Taxonomy" id="42672"/>
    <lineage>
        <taxon>Eukaryota</taxon>
        <taxon>Fungi</taxon>
        <taxon>Dikarya</taxon>
        <taxon>Ascomycota</taxon>
        <taxon>Pezizomycotina</taxon>
        <taxon>Sordariomycetes</taxon>
        <taxon>Hypocreomycetidae</taxon>
        <taxon>Hypocreales</taxon>
        <taxon>Nectriaceae</taxon>
        <taxon>Fusarium</taxon>
        <taxon>Fusarium fujikuroi species complex</taxon>
    </lineage>
</organism>
<feature type="transmembrane region" description="Helical" evidence="2">
    <location>
        <begin position="1087"/>
        <end position="1105"/>
    </location>
</feature>
<name>A0A8H5K670_9HYPO</name>